<name>G7J406_MEDTR</name>
<gene>
    <name evidence="1" type="ordered locus">MTR_3g110560</name>
</gene>
<reference evidence="1 3" key="1">
    <citation type="journal article" date="2011" name="Nature">
        <title>The Medicago genome provides insight into the evolution of rhizobial symbioses.</title>
        <authorList>
            <person name="Young N.D."/>
            <person name="Debelle F."/>
            <person name="Oldroyd G.E."/>
            <person name="Geurts R."/>
            <person name="Cannon S.B."/>
            <person name="Udvardi M.K."/>
            <person name="Benedito V.A."/>
            <person name="Mayer K.F."/>
            <person name="Gouzy J."/>
            <person name="Schoof H."/>
            <person name="Van de Peer Y."/>
            <person name="Proost S."/>
            <person name="Cook D.R."/>
            <person name="Meyers B.C."/>
            <person name="Spannagl M."/>
            <person name="Cheung F."/>
            <person name="De Mita S."/>
            <person name="Krishnakumar V."/>
            <person name="Gundlach H."/>
            <person name="Zhou S."/>
            <person name="Mudge J."/>
            <person name="Bharti A.K."/>
            <person name="Murray J.D."/>
            <person name="Naoumkina M.A."/>
            <person name="Rosen B."/>
            <person name="Silverstein K.A."/>
            <person name="Tang H."/>
            <person name="Rombauts S."/>
            <person name="Zhao P.X."/>
            <person name="Zhou P."/>
            <person name="Barbe V."/>
            <person name="Bardou P."/>
            <person name="Bechner M."/>
            <person name="Bellec A."/>
            <person name="Berger A."/>
            <person name="Berges H."/>
            <person name="Bidwell S."/>
            <person name="Bisseling T."/>
            <person name="Choisne N."/>
            <person name="Couloux A."/>
            <person name="Denny R."/>
            <person name="Deshpande S."/>
            <person name="Dai X."/>
            <person name="Doyle J.J."/>
            <person name="Dudez A.M."/>
            <person name="Farmer A.D."/>
            <person name="Fouteau S."/>
            <person name="Franken C."/>
            <person name="Gibelin C."/>
            <person name="Gish J."/>
            <person name="Goldstein S."/>
            <person name="Gonzalez A.J."/>
            <person name="Green P.J."/>
            <person name="Hallab A."/>
            <person name="Hartog M."/>
            <person name="Hua A."/>
            <person name="Humphray S.J."/>
            <person name="Jeong D.H."/>
            <person name="Jing Y."/>
            <person name="Jocker A."/>
            <person name="Kenton S.M."/>
            <person name="Kim D.J."/>
            <person name="Klee K."/>
            <person name="Lai H."/>
            <person name="Lang C."/>
            <person name="Lin S."/>
            <person name="Macmil S.L."/>
            <person name="Magdelenat G."/>
            <person name="Matthews L."/>
            <person name="McCorrison J."/>
            <person name="Monaghan E.L."/>
            <person name="Mun J.H."/>
            <person name="Najar F.Z."/>
            <person name="Nicholson C."/>
            <person name="Noirot C."/>
            <person name="O'Bleness M."/>
            <person name="Paule C.R."/>
            <person name="Poulain J."/>
            <person name="Prion F."/>
            <person name="Qin B."/>
            <person name="Qu C."/>
            <person name="Retzel E.F."/>
            <person name="Riddle C."/>
            <person name="Sallet E."/>
            <person name="Samain S."/>
            <person name="Samson N."/>
            <person name="Sanders I."/>
            <person name="Saurat O."/>
            <person name="Scarpelli C."/>
            <person name="Schiex T."/>
            <person name="Segurens B."/>
            <person name="Severin A.J."/>
            <person name="Sherrier D.J."/>
            <person name="Shi R."/>
            <person name="Sims S."/>
            <person name="Singer S.R."/>
            <person name="Sinharoy S."/>
            <person name="Sterck L."/>
            <person name="Viollet A."/>
            <person name="Wang B.B."/>
            <person name="Wang K."/>
            <person name="Wang M."/>
            <person name="Wang X."/>
            <person name="Warfsmann J."/>
            <person name="Weissenbach J."/>
            <person name="White D.D."/>
            <person name="White J.D."/>
            <person name="Wiley G.B."/>
            <person name="Wincker P."/>
            <person name="Xing Y."/>
            <person name="Yang L."/>
            <person name="Yao Z."/>
            <person name="Ying F."/>
            <person name="Zhai J."/>
            <person name="Zhou L."/>
            <person name="Zuber A."/>
            <person name="Denarie J."/>
            <person name="Dixon R.A."/>
            <person name="May G.D."/>
            <person name="Schwartz D.C."/>
            <person name="Rogers J."/>
            <person name="Quetier F."/>
            <person name="Town C.D."/>
            <person name="Roe B.A."/>
        </authorList>
    </citation>
    <scope>NUCLEOTIDE SEQUENCE [LARGE SCALE GENOMIC DNA]</scope>
    <source>
        <strain evidence="1">A17</strain>
        <strain evidence="2 3">cv. Jemalong A17</strain>
    </source>
</reference>
<dbReference type="HOGENOM" id="CLU_2149571_0_0_1"/>
<keyword evidence="3" id="KW-1185">Reference proteome</keyword>
<dbReference type="STRING" id="3880.G7J406"/>
<accession>G7J406</accession>
<dbReference type="AlphaFoldDB" id="G7J406"/>
<evidence type="ECO:0000313" key="3">
    <source>
        <dbReference type="Proteomes" id="UP000002051"/>
    </source>
</evidence>
<reference evidence="1 3" key="2">
    <citation type="journal article" date="2014" name="BMC Genomics">
        <title>An improved genome release (version Mt4.0) for the model legume Medicago truncatula.</title>
        <authorList>
            <person name="Tang H."/>
            <person name="Krishnakumar V."/>
            <person name="Bidwell S."/>
            <person name="Rosen B."/>
            <person name="Chan A."/>
            <person name="Zhou S."/>
            <person name="Gentzbittel L."/>
            <person name="Childs K.L."/>
            <person name="Yandell M."/>
            <person name="Gundlach H."/>
            <person name="Mayer K.F."/>
            <person name="Schwartz D.C."/>
            <person name="Town C.D."/>
        </authorList>
    </citation>
    <scope>GENOME REANNOTATION</scope>
    <source>
        <strain evidence="2 3">cv. Jemalong A17</strain>
    </source>
</reference>
<dbReference type="EMBL" id="CM001219">
    <property type="protein sequence ID" value="AES73906.1"/>
    <property type="molecule type" value="Genomic_DNA"/>
</dbReference>
<dbReference type="Proteomes" id="UP000002051">
    <property type="component" value="Chromosome 3"/>
</dbReference>
<sequence>MSCSAKIGRVGATFGPCCVPHLHHFHTSFSSPFLFQSHRNSKPLRATITISCSSNKAKQLRKILDSPGVHQGPACFDALNANLVQSVEVGCDGSGFGGGTGFVIFTLIRRSGVIDPASFTAT</sequence>
<evidence type="ECO:0000313" key="2">
    <source>
        <dbReference type="EnsemblPlants" id="AES73906"/>
    </source>
</evidence>
<dbReference type="PaxDb" id="3880-AES73906"/>
<protein>
    <submittedName>
        <fullName evidence="1 2">Uncharacterized protein</fullName>
    </submittedName>
</protein>
<dbReference type="EnsemblPlants" id="AES73906">
    <property type="protein sequence ID" value="AES73906"/>
    <property type="gene ID" value="MTR_3g110560"/>
</dbReference>
<reference evidence="2" key="3">
    <citation type="submission" date="2015-04" db="UniProtKB">
        <authorList>
            <consortium name="EnsemblPlants"/>
        </authorList>
    </citation>
    <scope>IDENTIFICATION</scope>
    <source>
        <strain evidence="2">cv. Jemalong A17</strain>
    </source>
</reference>
<proteinExistence type="predicted"/>
<organism evidence="1 3">
    <name type="scientific">Medicago truncatula</name>
    <name type="common">Barrel medic</name>
    <name type="synonym">Medicago tribuloides</name>
    <dbReference type="NCBI Taxonomy" id="3880"/>
    <lineage>
        <taxon>Eukaryota</taxon>
        <taxon>Viridiplantae</taxon>
        <taxon>Streptophyta</taxon>
        <taxon>Embryophyta</taxon>
        <taxon>Tracheophyta</taxon>
        <taxon>Spermatophyta</taxon>
        <taxon>Magnoliopsida</taxon>
        <taxon>eudicotyledons</taxon>
        <taxon>Gunneridae</taxon>
        <taxon>Pentapetalae</taxon>
        <taxon>rosids</taxon>
        <taxon>fabids</taxon>
        <taxon>Fabales</taxon>
        <taxon>Fabaceae</taxon>
        <taxon>Papilionoideae</taxon>
        <taxon>50 kb inversion clade</taxon>
        <taxon>NPAAA clade</taxon>
        <taxon>Hologalegina</taxon>
        <taxon>IRL clade</taxon>
        <taxon>Trifolieae</taxon>
        <taxon>Medicago</taxon>
    </lineage>
</organism>
<evidence type="ECO:0000313" key="1">
    <source>
        <dbReference type="EMBL" id="AES73906.1"/>
    </source>
</evidence>